<dbReference type="PANTHER" id="PTHR37038:SF14">
    <property type="entry name" value="TRANSCRIPTIONAL ACTIVATOR"/>
    <property type="match status" value="1"/>
</dbReference>
<comment type="caution">
    <text evidence="3">The sequence shown here is derived from an EMBL/GenBank/DDBJ whole genome shotgun (WGS) entry which is preliminary data.</text>
</comment>
<dbReference type="PROSITE" id="PS50943">
    <property type="entry name" value="HTH_CROC1"/>
    <property type="match status" value="1"/>
</dbReference>
<feature type="repeat" description="TPR" evidence="1">
    <location>
        <begin position="107"/>
        <end position="140"/>
    </location>
</feature>
<evidence type="ECO:0000313" key="4">
    <source>
        <dbReference type="Proteomes" id="UP000642571"/>
    </source>
</evidence>
<dbReference type="SUPFAM" id="SSF47413">
    <property type="entry name" value="lambda repressor-like DNA-binding domains"/>
    <property type="match status" value="1"/>
</dbReference>
<dbReference type="PROSITE" id="PS50005">
    <property type="entry name" value="TPR"/>
    <property type="match status" value="2"/>
</dbReference>
<dbReference type="CDD" id="cd00093">
    <property type="entry name" value="HTH_XRE"/>
    <property type="match status" value="1"/>
</dbReference>
<dbReference type="SMART" id="SM00530">
    <property type="entry name" value="HTH_XRE"/>
    <property type="match status" value="1"/>
</dbReference>
<evidence type="ECO:0000259" key="2">
    <source>
        <dbReference type="PROSITE" id="PS50943"/>
    </source>
</evidence>
<name>A0ABQ1QJE5_9BACI</name>
<accession>A0ABQ1QJE5</accession>
<dbReference type="InterPro" id="IPR019734">
    <property type="entry name" value="TPR_rpt"/>
</dbReference>
<dbReference type="InterPro" id="IPR001387">
    <property type="entry name" value="Cro/C1-type_HTH"/>
</dbReference>
<gene>
    <name evidence="3" type="ORF">GCM10011389_41460</name>
</gene>
<dbReference type="EMBL" id="BMIN01000032">
    <property type="protein sequence ID" value="GGD29610.1"/>
    <property type="molecule type" value="Genomic_DNA"/>
</dbReference>
<dbReference type="RefSeq" id="WP_188656231.1">
    <property type="nucleotide sequence ID" value="NZ_BMIN01000032.1"/>
</dbReference>
<keyword evidence="1" id="KW-0802">TPR repeat</keyword>
<dbReference type="PANTHER" id="PTHR37038">
    <property type="entry name" value="TRANSCRIPTIONAL REGULATOR-RELATED"/>
    <property type="match status" value="1"/>
</dbReference>
<feature type="domain" description="HTH cro/C1-type" evidence="2">
    <location>
        <begin position="7"/>
        <end position="60"/>
    </location>
</feature>
<dbReference type="Pfam" id="PF01381">
    <property type="entry name" value="HTH_3"/>
    <property type="match status" value="1"/>
</dbReference>
<keyword evidence="4" id="KW-1185">Reference proteome</keyword>
<dbReference type="SUPFAM" id="SSF48452">
    <property type="entry name" value="TPR-like"/>
    <property type="match status" value="2"/>
</dbReference>
<dbReference type="Gene3D" id="1.10.260.40">
    <property type="entry name" value="lambda repressor-like DNA-binding domains"/>
    <property type="match status" value="1"/>
</dbReference>
<dbReference type="Proteomes" id="UP000642571">
    <property type="component" value="Unassembled WGS sequence"/>
</dbReference>
<dbReference type="InterPro" id="IPR053163">
    <property type="entry name" value="HTH-type_regulator_Rgg"/>
</dbReference>
<proteinExistence type="predicted"/>
<reference evidence="4" key="1">
    <citation type="journal article" date="2019" name="Int. J. Syst. Evol. Microbiol.">
        <title>The Global Catalogue of Microorganisms (GCM) 10K type strain sequencing project: providing services to taxonomists for standard genome sequencing and annotation.</title>
        <authorList>
            <consortium name="The Broad Institute Genomics Platform"/>
            <consortium name="The Broad Institute Genome Sequencing Center for Infectious Disease"/>
            <person name="Wu L."/>
            <person name="Ma J."/>
        </authorList>
    </citation>
    <scope>NUCLEOTIDE SEQUENCE [LARGE SCALE GENOMIC DNA]</scope>
    <source>
        <strain evidence="4">CGMCC 1.15353</strain>
    </source>
</reference>
<organism evidence="3 4">
    <name type="scientific">Pontibacillus salipaludis</name>
    <dbReference type="NCBI Taxonomy" id="1697394"/>
    <lineage>
        <taxon>Bacteria</taxon>
        <taxon>Bacillati</taxon>
        <taxon>Bacillota</taxon>
        <taxon>Bacilli</taxon>
        <taxon>Bacillales</taxon>
        <taxon>Bacillaceae</taxon>
        <taxon>Pontibacillus</taxon>
    </lineage>
</organism>
<feature type="repeat" description="TPR" evidence="1">
    <location>
        <begin position="270"/>
        <end position="303"/>
    </location>
</feature>
<dbReference type="SMART" id="SM00028">
    <property type="entry name" value="TPR"/>
    <property type="match status" value="5"/>
</dbReference>
<dbReference type="InterPro" id="IPR010982">
    <property type="entry name" value="Lambda_DNA-bd_dom_sf"/>
</dbReference>
<evidence type="ECO:0000256" key="1">
    <source>
        <dbReference type="PROSITE-ProRule" id="PRU00339"/>
    </source>
</evidence>
<dbReference type="Gene3D" id="1.25.40.10">
    <property type="entry name" value="Tetratricopeptide repeat domain"/>
    <property type="match status" value="1"/>
</dbReference>
<dbReference type="InterPro" id="IPR011990">
    <property type="entry name" value="TPR-like_helical_dom_sf"/>
</dbReference>
<protein>
    <recommendedName>
        <fullName evidence="2">HTH cro/C1-type domain-containing protein</fullName>
    </recommendedName>
</protein>
<evidence type="ECO:0000313" key="3">
    <source>
        <dbReference type="EMBL" id="GGD29610.1"/>
    </source>
</evidence>
<sequence>MYIAEKIRQLRIHKGMNQSEFVNGICSITYLSRIENGKIPPSKSFLSKISKKLDIDVEYLTTNDVTNFKSTILEIIKRYKSNNSLSEKELALLEIHATEAHPPDTLIEVYGVLLHYYVNKQELEKANKIYTNSLELLPSHIHSLYPDKSIYYYISCGSYLYYKQDFNGASKFYLKANQLLIDDESSLRANLYYNISLVQQRMNKKQDVSRSYAFKAHDIYIKLNQKQNIIAVLITIGVQYHLDALYEESKLYLEKAEQLVDQNAEEVIIGMIKYNYGRVYQGLGEYKKAIRSFEDSLQIHEGNDRERIYSLRGLIEVYTELKEWNQVNLHLLEAIEILQKCDMTSVYIDIHSLAANLYKVRKDDFNYEKEMKNIIATSLDNKLYVKASKYSRQIGNHYHEVNAYKMAAKYYRMSLENLDKILEQEENHSK</sequence>